<dbReference type="Proteomes" id="UP001337655">
    <property type="component" value="Unassembled WGS sequence"/>
</dbReference>
<gene>
    <name evidence="1" type="ORF">LTR77_005017</name>
</gene>
<dbReference type="RefSeq" id="XP_064659627.1">
    <property type="nucleotide sequence ID" value="XM_064802266.1"/>
</dbReference>
<proteinExistence type="predicted"/>
<dbReference type="EMBL" id="JAVRRT010000007">
    <property type="protein sequence ID" value="KAK5170429.1"/>
    <property type="molecule type" value="Genomic_DNA"/>
</dbReference>
<comment type="caution">
    <text evidence="1">The sequence shown here is derived from an EMBL/GenBank/DDBJ whole genome shotgun (WGS) entry which is preliminary data.</text>
</comment>
<dbReference type="Gene3D" id="2.60.120.260">
    <property type="entry name" value="Galactose-binding domain-like"/>
    <property type="match status" value="1"/>
</dbReference>
<reference evidence="1 2" key="1">
    <citation type="submission" date="2023-08" db="EMBL/GenBank/DDBJ databases">
        <title>Black Yeasts Isolated from many extreme environments.</title>
        <authorList>
            <person name="Coleine C."/>
            <person name="Stajich J.E."/>
            <person name="Selbmann L."/>
        </authorList>
    </citation>
    <scope>NUCLEOTIDE SEQUENCE [LARGE SCALE GENOMIC DNA]</scope>
    <source>
        <strain evidence="1 2">CCFEE 5935</strain>
    </source>
</reference>
<protein>
    <recommendedName>
        <fullName evidence="3">CBM-cenC domain-containing protein</fullName>
    </recommendedName>
</protein>
<name>A0AAV9PAP6_9PEZI</name>
<evidence type="ECO:0000313" key="2">
    <source>
        <dbReference type="Proteomes" id="UP001337655"/>
    </source>
</evidence>
<dbReference type="AlphaFoldDB" id="A0AAV9PAP6"/>
<sequence>MMGRQYYKAIDLDRTLTAFQPSFEAGDVIPFSTWSSSAGVSAKIVDGGPVAPASGSNYLLITYIGASSSRKVRRQASGIDYVLTQTVSTISGLPYTISAEAIEADNNGNPSSCSVQICGGGACGSRTPLTNTYQTYSYSFVPSSGFSSTISLSFTCQGAAYVGVDNVRVATNSTSGEAQTPYATTTIYRTVTASTGGSAGVQTRTITLGLNGTAPAEITRTVTAPAQNASQPTTCPTITQTSIVSSLSVSTVYQASLNGTAPSEITRTVTAMASNITTCPTITQTSIVNSLLVSTIYQTDVNGTAPAEVTRTITAQARNISQLRRALPSSKQALSTRCRSALSIRPAM</sequence>
<dbReference type="GeneID" id="89926361"/>
<organism evidence="1 2">
    <name type="scientific">Saxophila tyrrhenica</name>
    <dbReference type="NCBI Taxonomy" id="1690608"/>
    <lineage>
        <taxon>Eukaryota</taxon>
        <taxon>Fungi</taxon>
        <taxon>Dikarya</taxon>
        <taxon>Ascomycota</taxon>
        <taxon>Pezizomycotina</taxon>
        <taxon>Dothideomycetes</taxon>
        <taxon>Dothideomycetidae</taxon>
        <taxon>Mycosphaerellales</taxon>
        <taxon>Extremaceae</taxon>
        <taxon>Saxophila</taxon>
    </lineage>
</organism>
<accession>A0AAV9PAP6</accession>
<evidence type="ECO:0008006" key="3">
    <source>
        <dbReference type="Google" id="ProtNLM"/>
    </source>
</evidence>
<evidence type="ECO:0000313" key="1">
    <source>
        <dbReference type="EMBL" id="KAK5170429.1"/>
    </source>
</evidence>
<keyword evidence="2" id="KW-1185">Reference proteome</keyword>